<sequence>MLTILIPPAKEMLENIETIPSHNQFSSLTSDIIKAMSEKSIEELMTIYHFKKEAPAQKEFFRWSAINKATSTHHPAIELYNGLMYRSLKNGISQSAREYLKKTTYITTALYGIVPINYPIQAHRLDFLDNVAINKQALKKLWNQQYDAFVSQQGATPIISLLSNEFETVFSKQQRIKFVKIQFYEKDVKGNLKQHSTISKKGRGAFLKALAENNVEHLEQLPNLSFNNYHYSSSLSNSHTYVFIHHSR</sequence>
<protein>
    <recommendedName>
        <fullName evidence="1">UPF0246 protein SAG0136_04115</fullName>
    </recommendedName>
</protein>
<evidence type="ECO:0000313" key="3">
    <source>
        <dbReference type="Proteomes" id="UP000018482"/>
    </source>
</evidence>
<dbReference type="EMBL" id="ANQC01000058">
    <property type="protein sequence ID" value="ESV54450.1"/>
    <property type="molecule type" value="Genomic_DNA"/>
</dbReference>
<proteinExistence type="inferred from homology"/>
<evidence type="ECO:0000256" key="1">
    <source>
        <dbReference type="HAMAP-Rule" id="MF_00652"/>
    </source>
</evidence>
<comment type="caution">
    <text evidence="2">The sequence shown here is derived from an EMBL/GenBank/DDBJ whole genome shotgun (WGS) entry which is preliminary data.</text>
</comment>
<evidence type="ECO:0000313" key="2">
    <source>
        <dbReference type="EMBL" id="ESV54450.1"/>
    </source>
</evidence>
<gene>
    <name evidence="2" type="ORF">SAG0136_04115</name>
</gene>
<dbReference type="PANTHER" id="PTHR30283:SF4">
    <property type="entry name" value="PEROXIDE STRESS RESISTANCE PROTEIN YAAA"/>
    <property type="match status" value="1"/>
</dbReference>
<dbReference type="GO" id="GO:0005829">
    <property type="term" value="C:cytosol"/>
    <property type="evidence" value="ECO:0007669"/>
    <property type="project" value="TreeGrafter"/>
</dbReference>
<dbReference type="eggNOG" id="COG3022">
    <property type="taxonomic scope" value="Bacteria"/>
</dbReference>
<reference evidence="2 3" key="1">
    <citation type="submission" date="2013-05" db="EMBL/GenBank/DDBJ databases">
        <authorList>
            <person name="Richards V.P."/>
            <person name="Durkin S.A.S."/>
            <person name="Kim M."/>
            <person name="Pavinski Bitar P.D."/>
            <person name="Stanhope M.J."/>
            <person name="Town C.D."/>
            <person name="Venter J.C."/>
        </authorList>
    </citation>
    <scope>NUCLEOTIDE SEQUENCE [LARGE SCALE GENOMIC DNA]</scope>
    <source>
        <strain evidence="2 3">LMG 14747</strain>
    </source>
</reference>
<dbReference type="NCBIfam" id="NF002543">
    <property type="entry name" value="PRK02101.1-4"/>
    <property type="match status" value="1"/>
</dbReference>
<dbReference type="GO" id="GO:0033194">
    <property type="term" value="P:response to hydroperoxide"/>
    <property type="evidence" value="ECO:0007669"/>
    <property type="project" value="TreeGrafter"/>
</dbReference>
<accession>V6Z0H0</accession>
<dbReference type="Pfam" id="PF03883">
    <property type="entry name" value="H2O2_YaaD"/>
    <property type="match status" value="1"/>
</dbReference>
<dbReference type="InterPro" id="IPR005583">
    <property type="entry name" value="YaaA"/>
</dbReference>
<dbReference type="Proteomes" id="UP000018482">
    <property type="component" value="Unassembled WGS sequence"/>
</dbReference>
<dbReference type="AlphaFoldDB" id="V6Z0H0"/>
<name>V6Z0H0_STRAG</name>
<comment type="similarity">
    <text evidence="1">Belongs to the UPF0246 family.</text>
</comment>
<dbReference type="PANTHER" id="PTHR30283">
    <property type="entry name" value="PEROXIDE STRESS RESPONSE PROTEIN YAAA"/>
    <property type="match status" value="1"/>
</dbReference>
<dbReference type="HAMAP" id="MF_00652">
    <property type="entry name" value="UPF0246"/>
    <property type="match status" value="1"/>
</dbReference>
<organism evidence="2 3">
    <name type="scientific">Streptococcus agalactiae LMG 14747</name>
    <dbReference type="NCBI Taxonomy" id="1154860"/>
    <lineage>
        <taxon>Bacteria</taxon>
        <taxon>Bacillati</taxon>
        <taxon>Bacillota</taxon>
        <taxon>Bacilli</taxon>
        <taxon>Lactobacillales</taxon>
        <taxon>Streptococcaceae</taxon>
        <taxon>Streptococcus</taxon>
    </lineage>
</organism>